<comment type="caution">
    <text evidence="8">The sequence shown here is derived from an EMBL/GenBank/DDBJ whole genome shotgun (WGS) entry which is preliminary data.</text>
</comment>
<evidence type="ECO:0000259" key="6">
    <source>
        <dbReference type="PROSITE" id="PS50893"/>
    </source>
</evidence>
<dbReference type="Gene3D" id="1.20.1560.10">
    <property type="entry name" value="ABC transporter type 1, transmembrane domain"/>
    <property type="match status" value="1"/>
</dbReference>
<comment type="subcellular location">
    <subcellularLocation>
        <location evidence="1">Cell membrane</location>
        <topology evidence="1">Multi-pass membrane protein</topology>
    </subcellularLocation>
</comment>
<feature type="domain" description="ABC transporter" evidence="6">
    <location>
        <begin position="329"/>
        <end position="532"/>
    </location>
</feature>
<keyword evidence="3 5" id="KW-1133">Transmembrane helix</keyword>
<dbReference type="InterPro" id="IPR036640">
    <property type="entry name" value="ABC1_TM_sf"/>
</dbReference>
<dbReference type="PROSITE" id="PS50929">
    <property type="entry name" value="ABC_TM1F"/>
    <property type="match status" value="1"/>
</dbReference>
<accession>A0ABW1UL81</accession>
<proteinExistence type="predicted"/>
<keyword evidence="4 5" id="KW-0472">Membrane</keyword>
<dbReference type="Proteomes" id="UP001596310">
    <property type="component" value="Unassembled WGS sequence"/>
</dbReference>
<keyword evidence="8" id="KW-0067">ATP-binding</keyword>
<dbReference type="InterPro" id="IPR003439">
    <property type="entry name" value="ABC_transporter-like_ATP-bd"/>
</dbReference>
<evidence type="ECO:0000256" key="1">
    <source>
        <dbReference type="ARBA" id="ARBA00004651"/>
    </source>
</evidence>
<evidence type="ECO:0000259" key="7">
    <source>
        <dbReference type="PROSITE" id="PS50929"/>
    </source>
</evidence>
<protein>
    <submittedName>
        <fullName evidence="8">ATP-binding cassette domain-containing protein</fullName>
    </submittedName>
</protein>
<evidence type="ECO:0000313" key="8">
    <source>
        <dbReference type="EMBL" id="MFC6314674.1"/>
    </source>
</evidence>
<dbReference type="PANTHER" id="PTHR43394:SF1">
    <property type="entry name" value="ATP-BINDING CASSETTE SUB-FAMILY B MEMBER 10, MITOCHONDRIAL"/>
    <property type="match status" value="1"/>
</dbReference>
<feature type="domain" description="ABC transmembrane type-1" evidence="7">
    <location>
        <begin position="15"/>
        <end position="297"/>
    </location>
</feature>
<dbReference type="GO" id="GO:0005524">
    <property type="term" value="F:ATP binding"/>
    <property type="evidence" value="ECO:0007669"/>
    <property type="project" value="UniProtKB-KW"/>
</dbReference>
<dbReference type="Pfam" id="PF00664">
    <property type="entry name" value="ABC_membrane"/>
    <property type="match status" value="1"/>
</dbReference>
<feature type="transmembrane region" description="Helical" evidence="5">
    <location>
        <begin position="130"/>
        <end position="148"/>
    </location>
</feature>
<feature type="transmembrane region" description="Helical" evidence="5">
    <location>
        <begin position="12"/>
        <end position="35"/>
    </location>
</feature>
<organism evidence="8 9">
    <name type="scientific">Lapidilactobacillus achengensis</name>
    <dbReference type="NCBI Taxonomy" id="2486000"/>
    <lineage>
        <taxon>Bacteria</taxon>
        <taxon>Bacillati</taxon>
        <taxon>Bacillota</taxon>
        <taxon>Bacilli</taxon>
        <taxon>Lactobacillales</taxon>
        <taxon>Lactobacillaceae</taxon>
        <taxon>Lapidilactobacillus</taxon>
    </lineage>
</organism>
<evidence type="ECO:0000256" key="3">
    <source>
        <dbReference type="ARBA" id="ARBA00022989"/>
    </source>
</evidence>
<evidence type="ECO:0000313" key="9">
    <source>
        <dbReference type="Proteomes" id="UP001596310"/>
    </source>
</evidence>
<dbReference type="PROSITE" id="PS00211">
    <property type="entry name" value="ABC_TRANSPORTER_1"/>
    <property type="match status" value="1"/>
</dbReference>
<gene>
    <name evidence="8" type="ORF">ACFQHW_03725</name>
</gene>
<dbReference type="InterPro" id="IPR017871">
    <property type="entry name" value="ABC_transporter-like_CS"/>
</dbReference>
<keyword evidence="2 5" id="KW-0812">Transmembrane</keyword>
<keyword evidence="9" id="KW-1185">Reference proteome</keyword>
<evidence type="ECO:0000256" key="2">
    <source>
        <dbReference type="ARBA" id="ARBA00022692"/>
    </source>
</evidence>
<name>A0ABW1UL81_9LACO</name>
<dbReference type="SUPFAM" id="SSF90123">
    <property type="entry name" value="ABC transporter transmembrane region"/>
    <property type="match status" value="1"/>
</dbReference>
<dbReference type="InterPro" id="IPR027417">
    <property type="entry name" value="P-loop_NTPase"/>
</dbReference>
<dbReference type="Gene3D" id="3.40.50.300">
    <property type="entry name" value="P-loop containing nucleotide triphosphate hydrolases"/>
    <property type="match status" value="1"/>
</dbReference>
<sequence length="532" mass="58965">MNLKKYFLQEKKMNLIVFFFVIMAILMSTIVQYVLTKLSDSLIGFQRSSFFYWFVVGIVLTVINLFFSIYGDYLEESAKQKMDVHLRDDLARGIANESADNFNEKGSVGRYTSWLTNDVEQINDKGFQTVYNFVMYFSGIIFPISAFMMFHWTLAVTAVALGIILAFMPRVVKRLITDRSKILTTTNEQFVSRVENLLNGFETLISFGRRFEIIHRVNRSSKELKDATLGYKRSEITVDTIVSLLSVVSQEIIILEAGLLILNHQISPGILLSVGALAGTVFTSMGQLSGLIVKIKAVDPVFAKYKDLDLTEIANVDRRPAATSQTVSLDLDTVTSASGQQVWLQPTSKQVPAGAKIRISGASGQGKSTLLRIIAGLTEHFSGQVAWQADGVTTTVTPPDLIYVPQKPFIFNDSVRFNLTLGREFSQQELRAALASVGLNETIDQLPDQLDTILTANGSDLSGGQRQRIALARAILLKPVVLLLDESTANVDEHTAQAIEAQLLSDPQQLVLLVSHHPFTENEPLFTGEIAL</sequence>
<dbReference type="SUPFAM" id="SSF52540">
    <property type="entry name" value="P-loop containing nucleoside triphosphate hydrolases"/>
    <property type="match status" value="1"/>
</dbReference>
<dbReference type="EMBL" id="JBHSSM010000014">
    <property type="protein sequence ID" value="MFC6314674.1"/>
    <property type="molecule type" value="Genomic_DNA"/>
</dbReference>
<feature type="transmembrane region" description="Helical" evidence="5">
    <location>
        <begin position="50"/>
        <end position="71"/>
    </location>
</feature>
<dbReference type="InterPro" id="IPR011527">
    <property type="entry name" value="ABC1_TM_dom"/>
</dbReference>
<keyword evidence="8" id="KW-0547">Nucleotide-binding</keyword>
<evidence type="ECO:0000256" key="4">
    <source>
        <dbReference type="ARBA" id="ARBA00023136"/>
    </source>
</evidence>
<dbReference type="PANTHER" id="PTHR43394">
    <property type="entry name" value="ATP-DEPENDENT PERMEASE MDL1, MITOCHONDRIAL"/>
    <property type="match status" value="1"/>
</dbReference>
<evidence type="ECO:0000256" key="5">
    <source>
        <dbReference type="SAM" id="Phobius"/>
    </source>
</evidence>
<dbReference type="RefSeq" id="WP_164511137.1">
    <property type="nucleotide sequence ID" value="NZ_JBHSSM010000014.1"/>
</dbReference>
<dbReference type="Pfam" id="PF00005">
    <property type="entry name" value="ABC_tran"/>
    <property type="match status" value="1"/>
</dbReference>
<dbReference type="PROSITE" id="PS50893">
    <property type="entry name" value="ABC_TRANSPORTER_2"/>
    <property type="match status" value="1"/>
</dbReference>
<reference evidence="9" key="1">
    <citation type="journal article" date="2019" name="Int. J. Syst. Evol. Microbiol.">
        <title>The Global Catalogue of Microorganisms (GCM) 10K type strain sequencing project: providing services to taxonomists for standard genome sequencing and annotation.</title>
        <authorList>
            <consortium name="The Broad Institute Genomics Platform"/>
            <consortium name="The Broad Institute Genome Sequencing Center for Infectious Disease"/>
            <person name="Wu L."/>
            <person name="Ma J."/>
        </authorList>
    </citation>
    <scope>NUCLEOTIDE SEQUENCE [LARGE SCALE GENOMIC DNA]</scope>
    <source>
        <strain evidence="9">CCM 8897</strain>
    </source>
</reference>
<dbReference type="InterPro" id="IPR039421">
    <property type="entry name" value="Type_1_exporter"/>
</dbReference>